<accession>A0A6C0IX28</accession>
<dbReference type="EMBL" id="MN740283">
    <property type="protein sequence ID" value="QHT97848.1"/>
    <property type="molecule type" value="Genomic_DNA"/>
</dbReference>
<proteinExistence type="predicted"/>
<dbReference type="AlphaFoldDB" id="A0A6C0IX28"/>
<sequence length="130" mass="14520">MSWVPITAIQDLSEHLRYLTPEDVDEILNSLPVSRSYRGVTHYRLSDVERALQQLPNVDQNAMMYIRGAAVVISNGNNGNNGGQRPGNNGNRRPIPTPIMPPMPNMPPGEGGVYIYLDANTFRNLFRPCQ</sequence>
<feature type="region of interest" description="Disordered" evidence="1">
    <location>
        <begin position="76"/>
        <end position="98"/>
    </location>
</feature>
<evidence type="ECO:0000256" key="1">
    <source>
        <dbReference type="SAM" id="MobiDB-lite"/>
    </source>
</evidence>
<evidence type="ECO:0000313" key="2">
    <source>
        <dbReference type="EMBL" id="QHT97848.1"/>
    </source>
</evidence>
<name>A0A6C0IX28_9ZZZZ</name>
<reference evidence="2" key="1">
    <citation type="journal article" date="2020" name="Nature">
        <title>Giant virus diversity and host interactions through global metagenomics.</title>
        <authorList>
            <person name="Schulz F."/>
            <person name="Roux S."/>
            <person name="Paez-Espino D."/>
            <person name="Jungbluth S."/>
            <person name="Walsh D.A."/>
            <person name="Denef V.J."/>
            <person name="McMahon K.D."/>
            <person name="Konstantinidis K.T."/>
            <person name="Eloe-Fadrosh E.A."/>
            <person name="Kyrpides N.C."/>
            <person name="Woyke T."/>
        </authorList>
    </citation>
    <scope>NUCLEOTIDE SEQUENCE</scope>
    <source>
        <strain evidence="2">GVMAG-M-3300025572-1</strain>
    </source>
</reference>
<protein>
    <submittedName>
        <fullName evidence="2">Uncharacterized protein</fullName>
    </submittedName>
</protein>
<organism evidence="2">
    <name type="scientific">viral metagenome</name>
    <dbReference type="NCBI Taxonomy" id="1070528"/>
    <lineage>
        <taxon>unclassified sequences</taxon>
        <taxon>metagenomes</taxon>
        <taxon>organismal metagenomes</taxon>
    </lineage>
</organism>